<dbReference type="Pfam" id="PF05488">
    <property type="entry name" value="PAAR_motif"/>
    <property type="match status" value="1"/>
</dbReference>
<name>A0A3N4UUX9_9BURK</name>
<evidence type="ECO:0000313" key="2">
    <source>
        <dbReference type="Proteomes" id="UP000272193"/>
    </source>
</evidence>
<dbReference type="Gene3D" id="2.60.200.60">
    <property type="match status" value="1"/>
</dbReference>
<dbReference type="RefSeq" id="WP_124219525.1">
    <property type="nucleotide sequence ID" value="NZ_RKQL01000001.1"/>
</dbReference>
<protein>
    <submittedName>
        <fullName evidence="1">Putative Zn-binding protein involved in type VI secretion</fullName>
    </submittedName>
</protein>
<sequence length="96" mass="9583">MGTGVVRLGDHCSGHGCFPSRQNAAASPNVLVNGRGWHRLGDGWSAHGCARCPAHGGSAATGSDTVYVNGRPACRIGDAVSCGSTMVEGSGDVICG</sequence>
<comment type="caution">
    <text evidence="1">The sequence shown here is derived from an EMBL/GenBank/DDBJ whole genome shotgun (WGS) entry which is preliminary data.</text>
</comment>
<keyword evidence="2" id="KW-1185">Reference proteome</keyword>
<evidence type="ECO:0000313" key="1">
    <source>
        <dbReference type="EMBL" id="RPE72535.1"/>
    </source>
</evidence>
<dbReference type="AlphaFoldDB" id="A0A3N4UUX9"/>
<reference evidence="1 2" key="1">
    <citation type="submission" date="2018-11" db="EMBL/GenBank/DDBJ databases">
        <title>Genomic Encyclopedia of Type Strains, Phase IV (KMG-IV): sequencing the most valuable type-strain genomes for metagenomic binning, comparative biology and taxonomic classification.</title>
        <authorList>
            <person name="Goeker M."/>
        </authorList>
    </citation>
    <scope>NUCLEOTIDE SEQUENCE [LARGE SCALE GENOMIC DNA]</scope>
    <source>
        <strain evidence="1 2">DSM 101684</strain>
    </source>
</reference>
<dbReference type="Proteomes" id="UP000272193">
    <property type="component" value="Unassembled WGS sequence"/>
</dbReference>
<dbReference type="InterPro" id="IPR008727">
    <property type="entry name" value="PAAR_motif"/>
</dbReference>
<gene>
    <name evidence="1" type="ORF">EDC62_0226</name>
</gene>
<dbReference type="EMBL" id="RKQL01000001">
    <property type="protein sequence ID" value="RPE72535.1"/>
    <property type="molecule type" value="Genomic_DNA"/>
</dbReference>
<dbReference type="OrthoDB" id="9807902at2"/>
<dbReference type="CDD" id="cd14737">
    <property type="entry name" value="PAAR_1"/>
    <property type="match status" value="1"/>
</dbReference>
<accession>A0A3N4UUX9</accession>
<proteinExistence type="predicted"/>
<organism evidence="1 2">
    <name type="scientific">Tibeticola sediminis</name>
    <dbReference type="NCBI Taxonomy" id="1917811"/>
    <lineage>
        <taxon>Bacteria</taxon>
        <taxon>Pseudomonadati</taxon>
        <taxon>Pseudomonadota</taxon>
        <taxon>Betaproteobacteria</taxon>
        <taxon>Burkholderiales</taxon>
        <taxon>Comamonadaceae</taxon>
        <taxon>Tibeticola</taxon>
    </lineage>
</organism>